<dbReference type="PANTHER" id="PTHR11587">
    <property type="entry name" value="ARGININOSUCCINATE SYNTHASE"/>
    <property type="match status" value="1"/>
</dbReference>
<dbReference type="UniPathway" id="UPA00158">
    <property type="reaction ID" value="UER00272"/>
</dbReference>
<evidence type="ECO:0000256" key="3">
    <source>
        <dbReference type="ARBA" id="ARBA00012286"/>
    </source>
</evidence>
<organism evidence="14 15">
    <name type="scientific">Eptatretus burgeri</name>
    <name type="common">Inshore hagfish</name>
    <dbReference type="NCBI Taxonomy" id="7764"/>
    <lineage>
        <taxon>Eukaryota</taxon>
        <taxon>Metazoa</taxon>
        <taxon>Chordata</taxon>
        <taxon>Craniata</taxon>
        <taxon>Vertebrata</taxon>
        <taxon>Cyclostomata</taxon>
        <taxon>Myxini</taxon>
        <taxon>Myxiniformes</taxon>
        <taxon>Myxinidae</taxon>
        <taxon>Eptatretinae</taxon>
        <taxon>Eptatretus</taxon>
    </lineage>
</organism>
<keyword evidence="9" id="KW-0547">Nucleotide-binding</keyword>
<evidence type="ECO:0000256" key="4">
    <source>
        <dbReference type="ARBA" id="ARBA00014810"/>
    </source>
</evidence>
<reference evidence="14" key="1">
    <citation type="submission" date="2025-08" db="UniProtKB">
        <authorList>
            <consortium name="Ensembl"/>
        </authorList>
    </citation>
    <scope>IDENTIFICATION</scope>
</reference>
<dbReference type="GO" id="GO:0000050">
    <property type="term" value="P:urea cycle"/>
    <property type="evidence" value="ECO:0007669"/>
    <property type="project" value="UniProtKB-UniPathway"/>
</dbReference>
<dbReference type="GO" id="GO:0000053">
    <property type="term" value="P:argininosuccinate metabolic process"/>
    <property type="evidence" value="ECO:0007669"/>
    <property type="project" value="TreeGrafter"/>
</dbReference>
<dbReference type="AlphaFoldDB" id="A0A8C4NI69"/>
<evidence type="ECO:0000259" key="13">
    <source>
        <dbReference type="Pfam" id="PF00764"/>
    </source>
</evidence>
<sequence>MFKDSFLNQTWRNTSGHILIMAESESLGTVVLAYSGGLDTSCILVWLIDKGYNVLAYMANIGQDEDFEAAQIKAFSLGATKVFVEDLRQEFVQGFLWPAVQANALYERRYYLGTSLARPCIARRQVEIARSENAQFLAHGATGKVSHILGITNMYLRFVLKVKEYPFIYEHLLLGRQPPHLVHRQSPTRGLSLGYFHPPPQPLKTPQIPKSCKTLDISKTF</sequence>
<dbReference type="GO" id="GO:0005737">
    <property type="term" value="C:cytoplasm"/>
    <property type="evidence" value="ECO:0007669"/>
    <property type="project" value="TreeGrafter"/>
</dbReference>
<keyword evidence="6" id="KW-0055">Arginine biosynthesis</keyword>
<evidence type="ECO:0000256" key="12">
    <source>
        <dbReference type="ARBA" id="ARBA00049077"/>
    </source>
</evidence>
<keyword evidence="7" id="KW-0436">Ligase</keyword>
<dbReference type="Gene3D" id="3.90.1260.10">
    <property type="entry name" value="Argininosuccinate synthetase, chain A, domain 2"/>
    <property type="match status" value="1"/>
</dbReference>
<proteinExistence type="predicted"/>
<evidence type="ECO:0000256" key="11">
    <source>
        <dbReference type="ARBA" id="ARBA00029916"/>
    </source>
</evidence>
<dbReference type="InterPro" id="IPR048267">
    <property type="entry name" value="Arginosuc_syn_N"/>
</dbReference>
<accession>A0A8C4NI69</accession>
<comment type="pathway">
    <text evidence="1">Amino-acid biosynthesis; L-arginine biosynthesis; L-arginine from L-ornithine and carbamoyl phosphate: step 2/3.</text>
</comment>
<keyword evidence="15" id="KW-1185">Reference proteome</keyword>
<evidence type="ECO:0000256" key="1">
    <source>
        <dbReference type="ARBA" id="ARBA00004967"/>
    </source>
</evidence>
<dbReference type="EC" id="6.3.4.5" evidence="3"/>
<comment type="pathway">
    <text evidence="2">Nitrogen metabolism; urea cycle; (N(omega)-L-arginino)succinate from L-aspartate and L-citrulline: step 1/1.</text>
</comment>
<dbReference type="UniPathway" id="UPA00068">
    <property type="reaction ID" value="UER00113"/>
</dbReference>
<comment type="catalytic activity">
    <reaction evidence="12">
        <text>L-citrulline + L-aspartate + ATP = 2-(N(omega)-L-arginino)succinate + AMP + diphosphate + H(+)</text>
        <dbReference type="Rhea" id="RHEA:10932"/>
        <dbReference type="ChEBI" id="CHEBI:15378"/>
        <dbReference type="ChEBI" id="CHEBI:29991"/>
        <dbReference type="ChEBI" id="CHEBI:30616"/>
        <dbReference type="ChEBI" id="CHEBI:33019"/>
        <dbReference type="ChEBI" id="CHEBI:57472"/>
        <dbReference type="ChEBI" id="CHEBI:57743"/>
        <dbReference type="ChEBI" id="CHEBI:456215"/>
        <dbReference type="EC" id="6.3.4.5"/>
    </reaction>
</comment>
<evidence type="ECO:0000256" key="8">
    <source>
        <dbReference type="ARBA" id="ARBA00022605"/>
    </source>
</evidence>
<feature type="domain" description="Arginosuccinate synthase-like N-terminal" evidence="13">
    <location>
        <begin position="30"/>
        <end position="145"/>
    </location>
</feature>
<dbReference type="InterPro" id="IPR001518">
    <property type="entry name" value="Arginosuc_synth"/>
</dbReference>
<keyword evidence="5" id="KW-0835">Urea cycle</keyword>
<evidence type="ECO:0000256" key="10">
    <source>
        <dbReference type="ARBA" id="ARBA00022840"/>
    </source>
</evidence>
<keyword evidence="8" id="KW-0028">Amino-acid biosynthesis</keyword>
<dbReference type="PANTHER" id="PTHR11587:SF2">
    <property type="entry name" value="ARGININOSUCCINATE SYNTHASE"/>
    <property type="match status" value="1"/>
</dbReference>
<evidence type="ECO:0000256" key="7">
    <source>
        <dbReference type="ARBA" id="ARBA00022598"/>
    </source>
</evidence>
<dbReference type="SUPFAM" id="SSF52402">
    <property type="entry name" value="Adenine nucleotide alpha hydrolases-like"/>
    <property type="match status" value="1"/>
</dbReference>
<name>A0A8C4NI69_EPTBU</name>
<dbReference type="GO" id="GO:0004055">
    <property type="term" value="F:argininosuccinate synthase activity"/>
    <property type="evidence" value="ECO:0007669"/>
    <property type="project" value="UniProtKB-EC"/>
</dbReference>
<dbReference type="Gene3D" id="3.40.50.620">
    <property type="entry name" value="HUPs"/>
    <property type="match status" value="1"/>
</dbReference>
<dbReference type="InterPro" id="IPR018223">
    <property type="entry name" value="Arginosuc_synth_CS"/>
</dbReference>
<dbReference type="GO" id="GO:0005524">
    <property type="term" value="F:ATP binding"/>
    <property type="evidence" value="ECO:0007669"/>
    <property type="project" value="UniProtKB-KW"/>
</dbReference>
<evidence type="ECO:0000256" key="2">
    <source>
        <dbReference type="ARBA" id="ARBA00005154"/>
    </source>
</evidence>
<reference evidence="14" key="2">
    <citation type="submission" date="2025-09" db="UniProtKB">
        <authorList>
            <consortium name="Ensembl"/>
        </authorList>
    </citation>
    <scope>IDENTIFICATION</scope>
</reference>
<evidence type="ECO:0000256" key="5">
    <source>
        <dbReference type="ARBA" id="ARBA00022436"/>
    </source>
</evidence>
<dbReference type="Ensembl" id="ENSEBUT00000007524.1">
    <property type="protein sequence ID" value="ENSEBUP00000007055.1"/>
    <property type="gene ID" value="ENSEBUG00000004623.1"/>
</dbReference>
<dbReference type="InterPro" id="IPR024074">
    <property type="entry name" value="AS_cat/multimer_dom_body"/>
</dbReference>
<dbReference type="Proteomes" id="UP000694388">
    <property type="component" value="Unplaced"/>
</dbReference>
<evidence type="ECO:0000313" key="14">
    <source>
        <dbReference type="Ensembl" id="ENSEBUP00000007055.1"/>
    </source>
</evidence>
<evidence type="ECO:0000256" key="9">
    <source>
        <dbReference type="ARBA" id="ARBA00022741"/>
    </source>
</evidence>
<dbReference type="Pfam" id="PF00764">
    <property type="entry name" value="Arginosuc_synth"/>
    <property type="match status" value="1"/>
</dbReference>
<dbReference type="InterPro" id="IPR014729">
    <property type="entry name" value="Rossmann-like_a/b/a_fold"/>
</dbReference>
<protein>
    <recommendedName>
        <fullName evidence="4">Argininosuccinate synthase</fullName>
        <ecNumber evidence="3">6.3.4.5</ecNumber>
    </recommendedName>
    <alternativeName>
        <fullName evidence="11">Citrulline--aspartate ligase</fullName>
    </alternativeName>
</protein>
<dbReference type="GO" id="GO:0006526">
    <property type="term" value="P:L-arginine biosynthetic process"/>
    <property type="evidence" value="ECO:0007669"/>
    <property type="project" value="UniProtKB-UniPathway"/>
</dbReference>
<dbReference type="PROSITE" id="PS00564">
    <property type="entry name" value="ARGININOSUCCIN_SYN_1"/>
    <property type="match status" value="1"/>
</dbReference>
<dbReference type="FunFam" id="3.40.50.620:FF:000019">
    <property type="entry name" value="Argininosuccinate synthase"/>
    <property type="match status" value="1"/>
</dbReference>
<evidence type="ECO:0000256" key="6">
    <source>
        <dbReference type="ARBA" id="ARBA00022571"/>
    </source>
</evidence>
<keyword evidence="10" id="KW-0067">ATP-binding</keyword>
<dbReference type="GeneTree" id="ENSGT00390000004524"/>
<evidence type="ECO:0000313" key="15">
    <source>
        <dbReference type="Proteomes" id="UP000694388"/>
    </source>
</evidence>